<keyword evidence="1" id="KW-0732">Signal</keyword>
<accession>A0A224YBX2</accession>
<feature type="signal peptide" evidence="1">
    <location>
        <begin position="1"/>
        <end position="21"/>
    </location>
</feature>
<feature type="chain" id="PRO_5013393384" evidence="1">
    <location>
        <begin position="22"/>
        <end position="196"/>
    </location>
</feature>
<reference evidence="2" key="1">
    <citation type="journal article" date="2017" name="Parasit. Vectors">
        <title>Sialotranscriptomics of Rhipicephalus zambeziensis reveals intricate expression profiles of secretory proteins and suggests tight temporal transcriptional regulation during blood-feeding.</title>
        <authorList>
            <person name="de Castro M.H."/>
            <person name="de Klerk D."/>
            <person name="Pienaar R."/>
            <person name="Rees D.J.G."/>
            <person name="Mans B.J."/>
        </authorList>
    </citation>
    <scope>NUCLEOTIDE SEQUENCE</scope>
    <source>
        <tissue evidence="2">Salivary glands</tissue>
    </source>
</reference>
<name>A0A224YBX2_9ACAR</name>
<organism evidence="2">
    <name type="scientific">Rhipicephalus zambeziensis</name>
    <dbReference type="NCBI Taxonomy" id="60191"/>
    <lineage>
        <taxon>Eukaryota</taxon>
        <taxon>Metazoa</taxon>
        <taxon>Ecdysozoa</taxon>
        <taxon>Arthropoda</taxon>
        <taxon>Chelicerata</taxon>
        <taxon>Arachnida</taxon>
        <taxon>Acari</taxon>
        <taxon>Parasitiformes</taxon>
        <taxon>Ixodida</taxon>
        <taxon>Ixodoidea</taxon>
        <taxon>Ixodidae</taxon>
        <taxon>Rhipicephalinae</taxon>
        <taxon>Rhipicephalus</taxon>
        <taxon>Rhipicephalus</taxon>
    </lineage>
</organism>
<evidence type="ECO:0000256" key="1">
    <source>
        <dbReference type="SAM" id="SignalP"/>
    </source>
</evidence>
<protein>
    <submittedName>
        <fullName evidence="2">Lipocalin</fullName>
    </submittedName>
</protein>
<evidence type="ECO:0000313" key="2">
    <source>
        <dbReference type="EMBL" id="MAA15206.1"/>
    </source>
</evidence>
<dbReference type="AlphaFoldDB" id="A0A224YBX2"/>
<sequence>MSLPVIVGLVVCALLAAPAKSTEEEADYSTIDGTEVTEPEPEYYRMDKFMNTDDDIWVFNTTQSGPQDCKKDKKHNITNTNITFVRSHREGHTIVNETLVGYFTHYSGNETVYDGIDISGGTTDVYAEHLYYSSDDMKCGLVKVFAEKNTVWTELRVRGRANYDSLDEECRKEYKAYVDAIKPKKNSTSPYRDDCL</sequence>
<proteinExistence type="predicted"/>
<dbReference type="EMBL" id="GFPF01004060">
    <property type="protein sequence ID" value="MAA15206.1"/>
    <property type="molecule type" value="Transcribed_RNA"/>
</dbReference>